<gene>
    <name evidence="1" type="ORF">EM595_2435</name>
</gene>
<sequence length="53" mass="5882">MAAYGMKRFHRRLDRLLDNAGRLLHNMADNFGPSVYPAGALPAGEDINDNLKP</sequence>
<proteinExistence type="predicted"/>
<evidence type="ECO:0000313" key="1">
    <source>
        <dbReference type="EMBL" id="CUU24668.1"/>
    </source>
</evidence>
<dbReference type="KEGG" id="ege:EM595_2435"/>
<dbReference type="EMBL" id="LN907827">
    <property type="protein sequence ID" value="CUU24668.1"/>
    <property type="molecule type" value="Genomic_DNA"/>
</dbReference>
<name>A0A0U5LQJ2_9GAMM</name>
<accession>A0A0U5LQJ2</accession>
<evidence type="ECO:0000313" key="2">
    <source>
        <dbReference type="Proteomes" id="UP000059419"/>
    </source>
</evidence>
<keyword evidence="2" id="KW-1185">Reference proteome</keyword>
<dbReference type="Proteomes" id="UP000059419">
    <property type="component" value="Chromosome 1"/>
</dbReference>
<organism evidence="1 2">
    <name type="scientific">Duffyella gerundensis</name>
    <dbReference type="NCBI Taxonomy" id="1619313"/>
    <lineage>
        <taxon>Bacteria</taxon>
        <taxon>Pseudomonadati</taxon>
        <taxon>Pseudomonadota</taxon>
        <taxon>Gammaproteobacteria</taxon>
        <taxon>Enterobacterales</taxon>
        <taxon>Erwiniaceae</taxon>
        <taxon>Duffyella</taxon>
    </lineage>
</organism>
<dbReference type="AlphaFoldDB" id="A0A0U5LQJ2"/>
<reference evidence="2" key="1">
    <citation type="submission" date="2015-11" db="EMBL/GenBank/DDBJ databases">
        <authorList>
            <person name="Blom J."/>
        </authorList>
    </citation>
    <scope>NUCLEOTIDE SEQUENCE [LARGE SCALE GENOMIC DNA]</scope>
</reference>
<protein>
    <submittedName>
        <fullName evidence="1">Uncharacterized protein</fullName>
    </submittedName>
</protein>